<sequence length="57" mass="6780">MEVYKLTISFSKSGDYYDYDVTYFEVTTEAVRFTTVANKRYVFDLITLYELRIGQSK</sequence>
<dbReference type="EMBL" id="LAZR01046893">
    <property type="protein sequence ID" value="KKK95484.1"/>
    <property type="molecule type" value="Genomic_DNA"/>
</dbReference>
<reference evidence="1" key="1">
    <citation type="journal article" date="2015" name="Nature">
        <title>Complex archaea that bridge the gap between prokaryotes and eukaryotes.</title>
        <authorList>
            <person name="Spang A."/>
            <person name="Saw J.H."/>
            <person name="Jorgensen S.L."/>
            <person name="Zaremba-Niedzwiedzka K."/>
            <person name="Martijn J."/>
            <person name="Lind A.E."/>
            <person name="van Eijk R."/>
            <person name="Schleper C."/>
            <person name="Guy L."/>
            <person name="Ettema T.J."/>
        </authorList>
    </citation>
    <scope>NUCLEOTIDE SEQUENCE</scope>
</reference>
<proteinExistence type="predicted"/>
<protein>
    <submittedName>
        <fullName evidence="1">Uncharacterized protein</fullName>
    </submittedName>
</protein>
<name>A0A0F9BYR2_9ZZZZ</name>
<gene>
    <name evidence="1" type="ORF">LCGC14_2672320</name>
</gene>
<dbReference type="AlphaFoldDB" id="A0A0F9BYR2"/>
<evidence type="ECO:0000313" key="1">
    <source>
        <dbReference type="EMBL" id="KKK95484.1"/>
    </source>
</evidence>
<comment type="caution">
    <text evidence="1">The sequence shown here is derived from an EMBL/GenBank/DDBJ whole genome shotgun (WGS) entry which is preliminary data.</text>
</comment>
<accession>A0A0F9BYR2</accession>
<organism evidence="1">
    <name type="scientific">marine sediment metagenome</name>
    <dbReference type="NCBI Taxonomy" id="412755"/>
    <lineage>
        <taxon>unclassified sequences</taxon>
        <taxon>metagenomes</taxon>
        <taxon>ecological metagenomes</taxon>
    </lineage>
</organism>